<accession>A0A077KAZ8</accession>
<dbReference type="KEGG" id="vg:23681469"/>
<dbReference type="InterPro" id="IPR012340">
    <property type="entry name" value="NA-bd_OB-fold"/>
</dbReference>
<evidence type="ECO:0008006" key="4">
    <source>
        <dbReference type="Google" id="ProtNLM"/>
    </source>
</evidence>
<dbReference type="EMBL" id="AP014629">
    <property type="protein sequence ID" value="BAP28918.1"/>
    <property type="molecule type" value="Genomic_DNA"/>
</dbReference>
<feature type="compositionally biased region" description="Low complexity" evidence="1">
    <location>
        <begin position="100"/>
        <end position="117"/>
    </location>
</feature>
<keyword evidence="3" id="KW-1185">Reference proteome</keyword>
<feature type="region of interest" description="Disordered" evidence="1">
    <location>
        <begin position="100"/>
        <end position="132"/>
    </location>
</feature>
<dbReference type="Proteomes" id="UP000202039">
    <property type="component" value="Segment"/>
</dbReference>
<name>A0A077KAZ8_9CAUD</name>
<dbReference type="RefSeq" id="YP_009126650.1">
    <property type="nucleotide sequence ID" value="NC_026611.1"/>
</dbReference>
<dbReference type="OrthoDB" id="15296at10239"/>
<reference evidence="2 3" key="1">
    <citation type="journal article" date="2015" name="Arch. Virol.">
        <title>Full-genome sequence of a novel myovirus, GF-2, infecting Edwardsiella tarda: comparison with other Edwardsiella myoviral genomes.</title>
        <authorList>
            <person name="Yasuike M."/>
            <person name="Nishiki I."/>
            <person name="Iwasaki Y."/>
            <person name="Nakamura Y."/>
            <person name="Fujiwara A."/>
            <person name="Sugaya E."/>
            <person name="Kawato Y."/>
            <person name="Nagai S."/>
            <person name="Kobayashi T."/>
            <person name="Ototake M."/>
            <person name="Nakai T."/>
        </authorList>
    </citation>
    <scope>NUCLEOTIDE SEQUENCE [LARGE SCALE GENOMIC DNA]</scope>
</reference>
<sequence>MTHSVTGRLNASAREFQAGEYTGFNIRIGERFYNRREQKEEWTNYYAAIFAKGKQADYYRSALIEGAIVSISGHALRIDSYNDRITLEIQDARIDFVSSGQVKQQGSGSASKKQSSAPQNEPPMDFDDDIPF</sequence>
<dbReference type="SUPFAM" id="SSF50249">
    <property type="entry name" value="Nucleic acid-binding proteins"/>
    <property type="match status" value="1"/>
</dbReference>
<proteinExistence type="predicted"/>
<evidence type="ECO:0000313" key="2">
    <source>
        <dbReference type="EMBL" id="BAP28918.1"/>
    </source>
</evidence>
<dbReference type="Gene3D" id="2.40.50.140">
    <property type="entry name" value="Nucleic acid-binding proteins"/>
    <property type="match status" value="1"/>
</dbReference>
<dbReference type="GeneID" id="23681469"/>
<organism evidence="2 3">
    <name type="scientific">Edwardsiella phage GF-2</name>
    <dbReference type="NCBI Taxonomy" id="1537091"/>
    <lineage>
        <taxon>Viruses</taxon>
        <taxon>Duplodnaviria</taxon>
        <taxon>Heunggongvirae</taxon>
        <taxon>Uroviricota</taxon>
        <taxon>Caudoviricetes</taxon>
        <taxon>Gofduovirus</taxon>
        <taxon>Gofduovirus GF2</taxon>
    </lineage>
</organism>
<protein>
    <recommendedName>
        <fullName evidence="4">Single-stranded DNA-binding protein</fullName>
    </recommendedName>
</protein>
<evidence type="ECO:0000313" key="3">
    <source>
        <dbReference type="Proteomes" id="UP000202039"/>
    </source>
</evidence>
<evidence type="ECO:0000256" key="1">
    <source>
        <dbReference type="SAM" id="MobiDB-lite"/>
    </source>
</evidence>